<dbReference type="AlphaFoldDB" id="E3MI98"/>
<evidence type="ECO:0000313" key="3">
    <source>
        <dbReference type="Proteomes" id="UP000008281"/>
    </source>
</evidence>
<sequence>MEEDDNDVWTKDGHCNACRTQCADEEEKQDHRNSTKHIKKWNLHKFFSESTIHGTIAASEMLERYKLKRLPIIGLQQCQEIQQLGLSNQEKANFWTCSICYEVGGTYDSADAHLTSMEHIRNYMDECECDEKETIEKECQKDECLKYERYRAAAEQIFKRDGGVQGLQPPSILRMTLNTDEGKKKFGIENETFLTFHSSANFAERSVLHCSICNEVEPVHLNGKYTSEKARVNHRESPRHYRCATLTSIMNEFDPQELYDELKTTETQSELHWFEKEPNAWYVSQPCGYRQSIQAGKETMCLVCFALVDTDLILDHFSSEFHVMKYINLISTYSSYRARQLSGPDRRHEALNILLSALTLEHDNKQFALNLSRLPINVKRELSEDIHKYEDAAVDIIEDFKDSTGKVFRFCHTCSTYIKFDLSQVSSPDQMNYSWKIHVNSVDHFDAAAMKSRICFDPGYFVPYSPTIHNIDTETKGVWKINKDVLIQTQCDVGLEFMVEDEKANEVTCQCCWKVFSKNPVFVNQHIRSYEHLKHYIYICAPDSIRILLGPETDSKKQEFLIDWLRRHSGMFQKRMPLYSKLKTLELSSWPTVSRRIVESSLLPKDSDKVVVETLLDLVDKVACDNEENMEMSAKDALLAVGMLIINTTRGLENELGSVICRCENCEHLVIANASTWVHDIFEVHMCSDEHYRRMTVSKQNIISAFGILSEKSSYTVKPFIQKDLSKKVVWQWNPTTKQHDYVASVVGLPDIIERRYFGMELGIRKPQADFYCTLCKTVFHKRAAELEAHVREMDHCINWIHKNRYSQIRELLNLATDQAGDKGKEYRKFLSGILKEVHPPEDYCILVYDPIGEEERRQLAILQKIQMEEKHKRASEMQIKAAAEKAKKAQEKQERQRQKIEQMRIEHQKRAEEEERRREKEKHRQAERDARLQYARDNVYKYKSQETPDDISLKNRLENASKLQKNSERNSIDIQKAKLEAEKLHLSNLSSFAKAAVTGKNDPKLIIRPQLKSNPLSSFGIASNAQSFPPGINVQGATNGYNPYQQVINHF</sequence>
<dbReference type="STRING" id="31234.E3MI98"/>
<dbReference type="OMA" id="CESHIMQ"/>
<dbReference type="HOGENOM" id="CLU_001977_1_0_1"/>
<dbReference type="OrthoDB" id="5877502at2759"/>
<proteinExistence type="predicted"/>
<dbReference type="FunCoup" id="E3MI98">
    <property type="interactions" value="403"/>
</dbReference>
<feature type="compositionally biased region" description="Basic and acidic residues" evidence="1">
    <location>
        <begin position="883"/>
        <end position="931"/>
    </location>
</feature>
<dbReference type="Proteomes" id="UP000008281">
    <property type="component" value="Unassembled WGS sequence"/>
</dbReference>
<dbReference type="eggNOG" id="ENOG502SE0C">
    <property type="taxonomic scope" value="Eukaryota"/>
</dbReference>
<dbReference type="EMBL" id="DS268447">
    <property type="protein sequence ID" value="EFP02472.1"/>
    <property type="molecule type" value="Genomic_DNA"/>
</dbReference>
<keyword evidence="3" id="KW-1185">Reference proteome</keyword>
<gene>
    <name evidence="2" type="ORF">CRE_00971</name>
</gene>
<dbReference type="PANTHER" id="PTHR11603:SF132">
    <property type="entry name" value="C2H2-TYPE DOMAIN-CONTAINING PROTEIN"/>
    <property type="match status" value="1"/>
</dbReference>
<reference evidence="2" key="1">
    <citation type="submission" date="2007-07" db="EMBL/GenBank/DDBJ databases">
        <title>PCAP assembly of the Caenorhabditis remanei genome.</title>
        <authorList>
            <consortium name="The Caenorhabditis remanei Sequencing Consortium"/>
            <person name="Wilson R.K."/>
        </authorList>
    </citation>
    <scope>NUCLEOTIDE SEQUENCE [LARGE SCALE GENOMIC DNA]</scope>
    <source>
        <strain evidence="2">PB4641</strain>
    </source>
</reference>
<evidence type="ECO:0000313" key="2">
    <source>
        <dbReference type="EMBL" id="EFP02472.1"/>
    </source>
</evidence>
<feature type="region of interest" description="Disordered" evidence="1">
    <location>
        <begin position="877"/>
        <end position="931"/>
    </location>
</feature>
<evidence type="ECO:0000256" key="1">
    <source>
        <dbReference type="SAM" id="MobiDB-lite"/>
    </source>
</evidence>
<accession>E3MI98</accession>
<organism evidence="3">
    <name type="scientific">Caenorhabditis remanei</name>
    <name type="common">Caenorhabditis vulgaris</name>
    <dbReference type="NCBI Taxonomy" id="31234"/>
    <lineage>
        <taxon>Eukaryota</taxon>
        <taxon>Metazoa</taxon>
        <taxon>Ecdysozoa</taxon>
        <taxon>Nematoda</taxon>
        <taxon>Chromadorea</taxon>
        <taxon>Rhabditida</taxon>
        <taxon>Rhabditina</taxon>
        <taxon>Rhabditomorpha</taxon>
        <taxon>Rhabditoidea</taxon>
        <taxon>Rhabditidae</taxon>
        <taxon>Peloderinae</taxon>
        <taxon>Caenorhabditis</taxon>
    </lineage>
</organism>
<dbReference type="InterPro" id="IPR052041">
    <property type="entry name" value="Nucleic_acid_metab_PIN/TRAM"/>
</dbReference>
<protein>
    <submittedName>
        <fullName evidence="2">Uncharacterized protein</fullName>
    </submittedName>
</protein>
<dbReference type="PANTHER" id="PTHR11603">
    <property type="entry name" value="AAA FAMILY ATPASE"/>
    <property type="match status" value="1"/>
</dbReference>
<name>E3MI98_CAERE</name>
<dbReference type="InParanoid" id="E3MI98"/>